<protein>
    <submittedName>
        <fullName evidence="2">Uncharacterized protein</fullName>
    </submittedName>
</protein>
<comment type="caution">
    <text evidence="2">The sequence shown here is derived from an EMBL/GenBank/DDBJ whole genome shotgun (WGS) entry which is preliminary data.</text>
</comment>
<dbReference type="OrthoDB" id="2306194at2"/>
<dbReference type="STRING" id="1423763.FC46_GL001388"/>
<dbReference type="AlphaFoldDB" id="A0A0R1U6D5"/>
<organism evidence="2 3">
    <name type="scientific">Lactobacillus kalixensis DSM 16043</name>
    <dbReference type="NCBI Taxonomy" id="1423763"/>
    <lineage>
        <taxon>Bacteria</taxon>
        <taxon>Bacillati</taxon>
        <taxon>Bacillota</taxon>
        <taxon>Bacilli</taxon>
        <taxon>Lactobacillales</taxon>
        <taxon>Lactobacillaceae</taxon>
        <taxon>Lactobacillus</taxon>
    </lineage>
</organism>
<dbReference type="Proteomes" id="UP000051036">
    <property type="component" value="Unassembled WGS sequence"/>
</dbReference>
<name>A0A0R1U6D5_9LACO</name>
<evidence type="ECO:0000313" key="2">
    <source>
        <dbReference type="EMBL" id="KRL88777.1"/>
    </source>
</evidence>
<feature type="signal peptide" evidence="1">
    <location>
        <begin position="1"/>
        <end position="18"/>
    </location>
</feature>
<dbReference type="PATRIC" id="fig|1423763.3.peg.1406"/>
<proteinExistence type="predicted"/>
<gene>
    <name evidence="2" type="ORF">FC46_GL001388</name>
</gene>
<evidence type="ECO:0000256" key="1">
    <source>
        <dbReference type="SAM" id="SignalP"/>
    </source>
</evidence>
<evidence type="ECO:0000313" key="3">
    <source>
        <dbReference type="Proteomes" id="UP000051036"/>
    </source>
</evidence>
<accession>A0A0R1U6D5</accession>
<reference evidence="2 3" key="1">
    <citation type="journal article" date="2015" name="Genome Announc.">
        <title>Expanding the biotechnology potential of lactobacilli through comparative genomics of 213 strains and associated genera.</title>
        <authorList>
            <person name="Sun Z."/>
            <person name="Harris H.M."/>
            <person name="McCann A."/>
            <person name="Guo C."/>
            <person name="Argimon S."/>
            <person name="Zhang W."/>
            <person name="Yang X."/>
            <person name="Jeffery I.B."/>
            <person name="Cooney J.C."/>
            <person name="Kagawa T.F."/>
            <person name="Liu W."/>
            <person name="Song Y."/>
            <person name="Salvetti E."/>
            <person name="Wrobel A."/>
            <person name="Rasinkangas P."/>
            <person name="Parkhill J."/>
            <person name="Rea M.C."/>
            <person name="O'Sullivan O."/>
            <person name="Ritari J."/>
            <person name="Douillard F.P."/>
            <person name="Paul Ross R."/>
            <person name="Yang R."/>
            <person name="Briner A.E."/>
            <person name="Felis G.E."/>
            <person name="de Vos W.M."/>
            <person name="Barrangou R."/>
            <person name="Klaenhammer T.R."/>
            <person name="Caufield P.W."/>
            <person name="Cui Y."/>
            <person name="Zhang H."/>
            <person name="O'Toole P.W."/>
        </authorList>
    </citation>
    <scope>NUCLEOTIDE SEQUENCE [LARGE SCALE GENOMIC DNA]</scope>
    <source>
        <strain evidence="2 3">DSM 16043</strain>
    </source>
</reference>
<sequence>MRKIVLSALISVSLLSSAALSTSVVNAEMVDKPQDNNKQLNAIDYTDSKLQTVSSDDEEYIGMQELPLKKNAVARAENRGLALFARTYTNTQILSRKDVRELYHNLNMVNNAWTWGGALAGFKHTIIGMIMTASGNQNPAYREAITKAYYQNKRVKIVMKSGSSMSLNKVYYYVIK</sequence>
<feature type="chain" id="PRO_5039069876" evidence="1">
    <location>
        <begin position="19"/>
        <end position="176"/>
    </location>
</feature>
<dbReference type="RefSeq" id="WP_057799825.1">
    <property type="nucleotide sequence ID" value="NZ_AZFM01000040.1"/>
</dbReference>
<keyword evidence="3" id="KW-1185">Reference proteome</keyword>
<keyword evidence="1" id="KW-0732">Signal</keyword>
<dbReference type="EMBL" id="AZFM01000040">
    <property type="protein sequence ID" value="KRL88777.1"/>
    <property type="molecule type" value="Genomic_DNA"/>
</dbReference>